<dbReference type="EMBL" id="QROV01000004">
    <property type="protein sequence ID" value="RHL63057.1"/>
    <property type="molecule type" value="Genomic_DNA"/>
</dbReference>
<dbReference type="InterPro" id="IPR042278">
    <property type="entry name" value="Mfa-like_1_N"/>
</dbReference>
<dbReference type="Pfam" id="PF09603">
    <property type="entry name" value="Fib_succ_major"/>
    <property type="match status" value="1"/>
</dbReference>
<evidence type="ECO:0000313" key="7">
    <source>
        <dbReference type="EMBL" id="UYU92866.1"/>
    </source>
</evidence>
<dbReference type="InterPro" id="IPR011871">
    <property type="entry name" value="Fib_succ_major"/>
</dbReference>
<reference evidence="5 8" key="1">
    <citation type="submission" date="2018-08" db="EMBL/GenBank/DDBJ databases">
        <title>A genome reference for cultivated species of the human gut microbiota.</title>
        <authorList>
            <person name="Zou Y."/>
            <person name="Xue W."/>
            <person name="Luo G."/>
        </authorList>
    </citation>
    <scope>NUCLEOTIDE SEQUENCE [LARGE SCALE GENOMIC DNA]</scope>
    <source>
        <strain evidence="5 8">AF37-12</strain>
    </source>
</reference>
<dbReference type="CDD" id="cd13120">
    <property type="entry name" value="BF2867_like_N"/>
    <property type="match status" value="1"/>
</dbReference>
<dbReference type="Proteomes" id="UP001217776">
    <property type="component" value="Unassembled WGS sequence"/>
</dbReference>
<dbReference type="DNASU" id="1074949"/>
<evidence type="ECO:0000259" key="2">
    <source>
        <dbReference type="Pfam" id="PF09603"/>
    </source>
</evidence>
<feature type="signal peptide" evidence="1">
    <location>
        <begin position="1"/>
        <end position="23"/>
    </location>
</feature>
<dbReference type="Gene3D" id="2.60.40.2630">
    <property type="match status" value="1"/>
</dbReference>
<evidence type="ECO:0000256" key="1">
    <source>
        <dbReference type="SAM" id="SignalP"/>
    </source>
</evidence>
<evidence type="ECO:0000313" key="4">
    <source>
        <dbReference type="EMBL" id="MDC2234922.1"/>
    </source>
</evidence>
<feature type="domain" description="Fibrobacter succinogenes major paralogous" evidence="2">
    <location>
        <begin position="459"/>
        <end position="633"/>
    </location>
</feature>
<name>A0A139JW06_BACT4</name>
<accession>A0A139JW06</accession>
<dbReference type="EMBL" id="CP083685">
    <property type="protein sequence ID" value="UYU92866.1"/>
    <property type="molecule type" value="Genomic_DNA"/>
</dbReference>
<reference evidence="3 9" key="2">
    <citation type="journal article" date="2019" name="Nat. Med.">
        <title>A library of human gut bacterial isolates paired with longitudinal multiomics data enables mechanistic microbiome research.</title>
        <authorList>
            <person name="Poyet M."/>
            <person name="Groussin M."/>
            <person name="Gibbons S.M."/>
            <person name="Avila-Pacheco J."/>
            <person name="Jiang X."/>
            <person name="Kearney S.M."/>
            <person name="Perrotta A.R."/>
            <person name="Berdy B."/>
            <person name="Zhao S."/>
            <person name="Lieberman T.D."/>
            <person name="Swanson P.K."/>
            <person name="Smith M."/>
            <person name="Roesemann S."/>
            <person name="Alexander J.E."/>
            <person name="Rich S.A."/>
            <person name="Livny J."/>
            <person name="Vlamakis H."/>
            <person name="Clish C."/>
            <person name="Bullock K."/>
            <person name="Deik A."/>
            <person name="Scott J."/>
            <person name="Pierce K.A."/>
            <person name="Xavier R.J."/>
            <person name="Alm E.J."/>
        </authorList>
    </citation>
    <scope>NUCLEOTIDE SEQUENCE [LARGE SCALE GENOMIC DNA]</scope>
    <source>
        <strain evidence="3 9">BIOML-A165</strain>
    </source>
</reference>
<dbReference type="EMBL" id="CP083680">
    <property type="protein sequence ID" value="UYU64638.1"/>
    <property type="molecule type" value="Genomic_DNA"/>
</dbReference>
<dbReference type="Proteomes" id="UP000283616">
    <property type="component" value="Unassembled WGS sequence"/>
</dbReference>
<protein>
    <submittedName>
        <fullName evidence="4">Fimbrillin family protein</fullName>
    </submittedName>
</protein>
<evidence type="ECO:0000313" key="8">
    <source>
        <dbReference type="Proteomes" id="UP000283616"/>
    </source>
</evidence>
<evidence type="ECO:0000313" key="5">
    <source>
        <dbReference type="EMBL" id="RHL63057.1"/>
    </source>
</evidence>
<dbReference type="AlphaFoldDB" id="A0A139JW06"/>
<evidence type="ECO:0000313" key="6">
    <source>
        <dbReference type="EMBL" id="UYU64638.1"/>
    </source>
</evidence>
<dbReference type="CDD" id="cd13121">
    <property type="entry name" value="BF2867_like_C"/>
    <property type="match status" value="1"/>
</dbReference>
<organism evidence="5 8">
    <name type="scientific">Bacteroides thetaiotaomicron</name>
    <dbReference type="NCBI Taxonomy" id="818"/>
    <lineage>
        <taxon>Bacteria</taxon>
        <taxon>Pseudomonadati</taxon>
        <taxon>Bacteroidota</taxon>
        <taxon>Bacteroidia</taxon>
        <taxon>Bacteroidales</taxon>
        <taxon>Bacteroidaceae</taxon>
        <taxon>Bacteroides</taxon>
    </lineage>
</organism>
<dbReference type="GeneID" id="60926162"/>
<dbReference type="OMA" id="HGGKVSW"/>
<dbReference type="NCBIfam" id="TIGR02145">
    <property type="entry name" value="Fib_succ_major"/>
    <property type="match status" value="1"/>
</dbReference>
<keyword evidence="1" id="KW-0732">Signal</keyword>
<dbReference type="PROSITE" id="PS51257">
    <property type="entry name" value="PROKAR_LIPOPROTEIN"/>
    <property type="match status" value="1"/>
</dbReference>
<dbReference type="Proteomes" id="UP001162960">
    <property type="component" value="Chromosome"/>
</dbReference>
<dbReference type="EMBL" id="WCSB01000005">
    <property type="protein sequence ID" value="KAB4453568.1"/>
    <property type="molecule type" value="Genomic_DNA"/>
</dbReference>
<dbReference type="InterPro" id="IPR025049">
    <property type="entry name" value="Mfa-like_1"/>
</dbReference>
<dbReference type="Gene3D" id="2.60.40.2620">
    <property type="entry name" value="Fimbrillin-like"/>
    <property type="match status" value="1"/>
</dbReference>
<dbReference type="RefSeq" id="WP_008760514.1">
    <property type="nucleotide sequence ID" value="NZ_BAABXH010000002.1"/>
</dbReference>
<reference evidence="4" key="4">
    <citation type="submission" date="2022-10" db="EMBL/GenBank/DDBJ databases">
        <title>Human gut microbiome strain richness.</title>
        <authorList>
            <person name="Chen-Liaw A."/>
        </authorList>
    </citation>
    <scope>NUCLEOTIDE SEQUENCE</scope>
    <source>
        <strain evidence="4">1001283st1_A3_1001283B150304_161114</strain>
    </source>
</reference>
<proteinExistence type="predicted"/>
<accession>C6IE63</accession>
<dbReference type="Pfam" id="PF13149">
    <property type="entry name" value="Mfa_like_1"/>
    <property type="match status" value="1"/>
</dbReference>
<evidence type="ECO:0000313" key="10">
    <source>
        <dbReference type="Proteomes" id="UP001156218"/>
    </source>
</evidence>
<dbReference type="Proteomes" id="UP000460317">
    <property type="component" value="Unassembled WGS sequence"/>
</dbReference>
<evidence type="ECO:0000313" key="9">
    <source>
        <dbReference type="Proteomes" id="UP000460317"/>
    </source>
</evidence>
<sequence>MNILFRMEKGIAVCLFSSFFVLACVNHIPGEKAAVSNGDIPLKFTADIHEVTYTRVAGNGFEENDEVGVFALVGSSTMKEERYADNLRFFRTSEKVFESSEPIYYPDDEVTLRLISYYPYQEEGVNMGESTMSVAVETDQNLSAGYFCSDFLVASQNLQSAPKGAIALHYDHKFFKLKIALVGKEGEELQGILDADPKLSVCGFYTKAIYDFQKETYSAFSNEKSITPAGKWEIQGDRLSGKEVILIPQETTLGYQYIVLDVGGKIYTSPLPSSLQLQSGKQSELAISFIPTEDVLISKVEGEINSWEDGNTGQSGSEVFHNYVDVSKLVFDDSKVYKVLSAGQQVAEICKEYLVTPDFSSQAIVVYPMKDNHAVDLSKGTVVQLVGHADKVHGGTVAWDLKEHSLKYTPGNQAARSKVYILPDGQIALSMPEEMLPVLAMKDIMRDVRGSSIHNYPIVKIGTQYWMGSNLKTSLYIDGEEIPKLEIMNAGATGYLLSQTDKSYYFYSFGTIVSNKLLPVGWNMPDWNDWNMLKTYLSNDASLLKTGTWKAISTGAGAIVGTATNLTGFDGYPVGMYAGKFQSAYEGKYLSYWTLNEAGTDADEKIFLLRSDKNEIAEGNTGLDKAYAIRCIRK</sequence>
<reference evidence="6 10" key="3">
    <citation type="submission" date="2021-06" db="EMBL/GenBank/DDBJ databases">
        <title>Interrogation of the integrated mobile genetic elements in gut-associated Bacteroides with a consensus prediction approach.</title>
        <authorList>
            <person name="Campbell D.E."/>
            <person name="Leigh J.R."/>
            <person name="Kim T."/>
            <person name="England W."/>
            <person name="Whitaker R.J."/>
            <person name="Degnan P.H."/>
        </authorList>
    </citation>
    <scope>NUCLEOTIDE SEQUENCE [LARGE SCALE GENOMIC DNA]</scope>
    <source>
        <strain evidence="7">VPI-3443</strain>
        <strain evidence="6 10">WAL8669</strain>
    </source>
</reference>
<dbReference type="Proteomes" id="UP001156218">
    <property type="component" value="Chromosome"/>
</dbReference>
<feature type="chain" id="PRO_5002966468" evidence="1">
    <location>
        <begin position="24"/>
        <end position="634"/>
    </location>
</feature>
<gene>
    <name evidence="5" type="ORF">DW011_05020</name>
    <name evidence="3" type="ORF">GAN93_07505</name>
    <name evidence="6" type="ORF">KQP68_13695</name>
    <name evidence="7" type="ORF">KQP74_09565</name>
    <name evidence="4" type="ORF">PO127_04070</name>
</gene>
<dbReference type="EMBL" id="JAQNVG010000005">
    <property type="protein sequence ID" value="MDC2234922.1"/>
    <property type="molecule type" value="Genomic_DNA"/>
</dbReference>
<evidence type="ECO:0000313" key="3">
    <source>
        <dbReference type="EMBL" id="KAB4453568.1"/>
    </source>
</evidence>